<sequence length="168" mass="17864">MVMSYQLPDTFSGSCFGCSSRGCTICDGTGRSQHRRVLHGTDKASADRIRAVGFNPSAGGGEGGHMLGIGIYVTNDMTKAAKFARMRSRKTGSPAVVLTLIVDLGKLKFHDATNCAGQHRPGCTCKNWQAEGYHSQYIAPGKGCAGEEVVIQSSSQVISIEGEQYVSQ</sequence>
<evidence type="ECO:0000313" key="3">
    <source>
        <dbReference type="Proteomes" id="UP000041254"/>
    </source>
</evidence>
<reference evidence="2 3" key="1">
    <citation type="submission" date="2014-11" db="EMBL/GenBank/DDBJ databases">
        <authorList>
            <person name="Zhu J."/>
            <person name="Qi W."/>
            <person name="Song R."/>
        </authorList>
    </citation>
    <scope>NUCLEOTIDE SEQUENCE [LARGE SCALE GENOMIC DNA]</scope>
</reference>
<dbReference type="Gene3D" id="3.90.228.10">
    <property type="match status" value="1"/>
</dbReference>
<dbReference type="OrthoDB" id="425894at2759"/>
<dbReference type="PhylomeDB" id="A0A0G4G448"/>
<protein>
    <recommendedName>
        <fullName evidence="1">PARP catalytic domain-containing protein</fullName>
    </recommendedName>
</protein>
<accession>A0A0G4G448</accession>
<keyword evidence="3" id="KW-1185">Reference proteome</keyword>
<organism evidence="2 3">
    <name type="scientific">Vitrella brassicaformis (strain CCMP3155)</name>
    <dbReference type="NCBI Taxonomy" id="1169540"/>
    <lineage>
        <taxon>Eukaryota</taxon>
        <taxon>Sar</taxon>
        <taxon>Alveolata</taxon>
        <taxon>Colpodellida</taxon>
        <taxon>Vitrellaceae</taxon>
        <taxon>Vitrella</taxon>
    </lineage>
</organism>
<name>A0A0G4G448_VITBC</name>
<dbReference type="Pfam" id="PF00644">
    <property type="entry name" value="PARP"/>
    <property type="match status" value="1"/>
</dbReference>
<feature type="domain" description="PARP catalytic" evidence="1">
    <location>
        <begin position="33"/>
        <end position="125"/>
    </location>
</feature>
<gene>
    <name evidence="2" type="ORF">Vbra_641</name>
</gene>
<proteinExistence type="predicted"/>
<dbReference type="InParanoid" id="A0A0G4G448"/>
<dbReference type="VEuPathDB" id="CryptoDB:Vbra_641"/>
<evidence type="ECO:0000313" key="2">
    <source>
        <dbReference type="EMBL" id="CEM22860.1"/>
    </source>
</evidence>
<dbReference type="EMBL" id="CDMY01000561">
    <property type="protein sequence ID" value="CEM22860.1"/>
    <property type="molecule type" value="Genomic_DNA"/>
</dbReference>
<dbReference type="SUPFAM" id="SSF56399">
    <property type="entry name" value="ADP-ribosylation"/>
    <property type="match status" value="1"/>
</dbReference>
<dbReference type="AlphaFoldDB" id="A0A0G4G448"/>
<dbReference type="InterPro" id="IPR012317">
    <property type="entry name" value="Poly(ADP-ribose)pol_cat_dom"/>
</dbReference>
<dbReference type="Proteomes" id="UP000041254">
    <property type="component" value="Unassembled WGS sequence"/>
</dbReference>
<dbReference type="GO" id="GO:0003950">
    <property type="term" value="F:NAD+ poly-ADP-ribosyltransferase activity"/>
    <property type="evidence" value="ECO:0007669"/>
    <property type="project" value="InterPro"/>
</dbReference>
<evidence type="ECO:0000259" key="1">
    <source>
        <dbReference type="Pfam" id="PF00644"/>
    </source>
</evidence>